<dbReference type="Gene3D" id="3.50.14.10">
    <property type="entry name" value="Replication terminator Tus, domain 1 superfamily/Replication terminator Tus"/>
    <property type="match status" value="1"/>
</dbReference>
<feature type="non-terminal residue" evidence="1">
    <location>
        <position position="1"/>
    </location>
</feature>
<dbReference type="GO" id="GO:0005737">
    <property type="term" value="C:cytoplasm"/>
    <property type="evidence" value="ECO:0007669"/>
    <property type="project" value="InterPro"/>
</dbReference>
<dbReference type="GO" id="GO:0003677">
    <property type="term" value="F:DNA binding"/>
    <property type="evidence" value="ECO:0007669"/>
    <property type="project" value="InterPro"/>
</dbReference>
<protein>
    <submittedName>
        <fullName evidence="1">Uncharacterized protein</fullName>
    </submittedName>
</protein>
<organism evidence="1">
    <name type="scientific">mine drainage metagenome</name>
    <dbReference type="NCBI Taxonomy" id="410659"/>
    <lineage>
        <taxon>unclassified sequences</taxon>
        <taxon>metagenomes</taxon>
        <taxon>ecological metagenomes</taxon>
    </lineage>
</organism>
<reference evidence="1" key="2">
    <citation type="journal article" date="2014" name="ISME J.">
        <title>Microbial stratification in low pH oxic and suboxic macroscopic growths along an acid mine drainage.</title>
        <authorList>
            <person name="Mendez-Garcia C."/>
            <person name="Mesa V."/>
            <person name="Sprenger R.R."/>
            <person name="Richter M."/>
            <person name="Diez M.S."/>
            <person name="Solano J."/>
            <person name="Bargiela R."/>
            <person name="Golyshina O.V."/>
            <person name="Manteca A."/>
            <person name="Ramos J.L."/>
            <person name="Gallego J.R."/>
            <person name="Llorente I."/>
            <person name="Martins Dos Santos V.A."/>
            <person name="Jensen O.N."/>
            <person name="Pelaez A.I."/>
            <person name="Sanchez J."/>
            <person name="Ferrer M."/>
        </authorList>
    </citation>
    <scope>NUCLEOTIDE SEQUENCE</scope>
</reference>
<dbReference type="AlphaFoldDB" id="T1A793"/>
<reference evidence="1" key="1">
    <citation type="submission" date="2013-08" db="EMBL/GenBank/DDBJ databases">
        <authorList>
            <person name="Mendez C."/>
            <person name="Richter M."/>
            <person name="Ferrer M."/>
            <person name="Sanchez J."/>
        </authorList>
    </citation>
    <scope>NUCLEOTIDE SEQUENCE</scope>
</reference>
<dbReference type="GO" id="GO:0006274">
    <property type="term" value="P:DNA replication termination"/>
    <property type="evidence" value="ECO:0007669"/>
    <property type="project" value="InterPro"/>
</dbReference>
<proteinExistence type="predicted"/>
<sequence length="208" mass="23611">FAEHVRREARAVWMWRPEETPDPPRVALPALSRPRAIEAACRALLTIKYDNDQDAHESRIAPGLIVLDVAGIQLAEEVNHWKEKLAAALKAMNGVEAEAVIDRETGERGSRPLREVALEALYARRLHYRQAIRKITVLRESAERIGTPRQVGFSWSRCHTVRRTTREALIEELAQRLTNGIGSVGMLERDLKLLTDLPLHEPLAIKRK</sequence>
<feature type="non-terminal residue" evidence="1">
    <location>
        <position position="208"/>
    </location>
</feature>
<comment type="caution">
    <text evidence="1">The sequence shown here is derived from an EMBL/GenBank/DDBJ whole genome shotgun (WGS) entry which is preliminary data.</text>
</comment>
<evidence type="ECO:0000313" key="1">
    <source>
        <dbReference type="EMBL" id="EQD52852.1"/>
    </source>
</evidence>
<name>T1A793_9ZZZZ</name>
<gene>
    <name evidence="1" type="ORF">B1B_10518</name>
</gene>
<dbReference type="InterPro" id="IPR036381">
    <property type="entry name" value="Tus_dom1"/>
</dbReference>
<accession>T1A793</accession>
<dbReference type="EMBL" id="AUZY01006890">
    <property type="protein sequence ID" value="EQD52852.1"/>
    <property type="molecule type" value="Genomic_DNA"/>
</dbReference>